<dbReference type="AlphaFoldDB" id="A0AAD4HB86"/>
<keyword evidence="4" id="KW-0694">RNA-binding</keyword>
<keyword evidence="10" id="KW-1185">Reference proteome</keyword>
<comment type="catalytic activity">
    <reaction evidence="6">
        <text>an N-acyl-L-alpha-aminoacyl-tRNA + H2O = an N-acyl-L-amino acid + a tRNA + H(+)</text>
        <dbReference type="Rhea" id="RHEA:54448"/>
        <dbReference type="Rhea" id="RHEA-COMP:10123"/>
        <dbReference type="Rhea" id="RHEA-COMP:13883"/>
        <dbReference type="ChEBI" id="CHEBI:15377"/>
        <dbReference type="ChEBI" id="CHEBI:15378"/>
        <dbReference type="ChEBI" id="CHEBI:59874"/>
        <dbReference type="ChEBI" id="CHEBI:78442"/>
        <dbReference type="ChEBI" id="CHEBI:138191"/>
        <dbReference type="EC" id="3.1.1.29"/>
    </reaction>
</comment>
<dbReference type="PROSITE" id="PS01196">
    <property type="entry name" value="PEPT_TRNA_HYDROL_2"/>
    <property type="match status" value="1"/>
</dbReference>
<dbReference type="InterPro" id="IPR036416">
    <property type="entry name" value="Pept_tRNA_hydro_sf"/>
</dbReference>
<comment type="similarity">
    <text evidence="5 7">Belongs to the PTH family.</text>
</comment>
<reference evidence="9" key="1">
    <citation type="journal article" date="2020" name="Fungal Divers.">
        <title>Resolving the Mortierellaceae phylogeny through synthesis of multi-gene phylogenetics and phylogenomics.</title>
        <authorList>
            <person name="Vandepol N."/>
            <person name="Liber J."/>
            <person name="Desiro A."/>
            <person name="Na H."/>
            <person name="Kennedy M."/>
            <person name="Barry K."/>
            <person name="Grigoriev I.V."/>
            <person name="Miller A.N."/>
            <person name="O'Donnell K."/>
            <person name="Stajich J.E."/>
            <person name="Bonito G."/>
        </authorList>
    </citation>
    <scope>NUCLEOTIDE SEQUENCE</scope>
    <source>
        <strain evidence="9">NRRL 28262</strain>
    </source>
</reference>
<feature type="compositionally biased region" description="Low complexity" evidence="8">
    <location>
        <begin position="66"/>
        <end position="81"/>
    </location>
</feature>
<organism evidence="9 10">
    <name type="scientific">Linnemannia exigua</name>
    <dbReference type="NCBI Taxonomy" id="604196"/>
    <lineage>
        <taxon>Eukaryota</taxon>
        <taxon>Fungi</taxon>
        <taxon>Fungi incertae sedis</taxon>
        <taxon>Mucoromycota</taxon>
        <taxon>Mortierellomycotina</taxon>
        <taxon>Mortierellomycetes</taxon>
        <taxon>Mortierellales</taxon>
        <taxon>Mortierellaceae</taxon>
        <taxon>Linnemannia</taxon>
    </lineage>
</organism>
<dbReference type="InterPro" id="IPR001328">
    <property type="entry name" value="Pept_tRNA_hydro"/>
</dbReference>
<dbReference type="SUPFAM" id="SSF53178">
    <property type="entry name" value="Peptidyl-tRNA hydrolase-like"/>
    <property type="match status" value="2"/>
</dbReference>
<feature type="compositionally biased region" description="Low complexity" evidence="8">
    <location>
        <begin position="88"/>
        <end position="109"/>
    </location>
</feature>
<dbReference type="EC" id="3.1.1.29" evidence="1 6"/>
<name>A0AAD4HB86_9FUNG</name>
<evidence type="ECO:0000256" key="3">
    <source>
        <dbReference type="ARBA" id="ARBA00022801"/>
    </source>
</evidence>
<dbReference type="Gene3D" id="3.40.50.1470">
    <property type="entry name" value="Peptidyl-tRNA hydrolase"/>
    <property type="match status" value="1"/>
</dbReference>
<dbReference type="GO" id="GO:0004045">
    <property type="term" value="F:peptidyl-tRNA hydrolase activity"/>
    <property type="evidence" value="ECO:0007669"/>
    <property type="project" value="UniProtKB-EC"/>
</dbReference>
<dbReference type="Pfam" id="PF01195">
    <property type="entry name" value="Pept_tRNA_hydro"/>
    <property type="match status" value="2"/>
</dbReference>
<evidence type="ECO:0000256" key="7">
    <source>
        <dbReference type="RuleBase" id="RU004320"/>
    </source>
</evidence>
<keyword evidence="3 6" id="KW-0378">Hydrolase</keyword>
<dbReference type="PANTHER" id="PTHR17224">
    <property type="entry name" value="PEPTIDYL-TRNA HYDROLASE"/>
    <property type="match status" value="1"/>
</dbReference>
<dbReference type="Proteomes" id="UP001194580">
    <property type="component" value="Unassembled WGS sequence"/>
</dbReference>
<dbReference type="GO" id="GO:0000049">
    <property type="term" value="F:tRNA binding"/>
    <property type="evidence" value="ECO:0007669"/>
    <property type="project" value="UniProtKB-KW"/>
</dbReference>
<keyword evidence="2" id="KW-0820">tRNA-binding</keyword>
<dbReference type="CDD" id="cd00462">
    <property type="entry name" value="PTH"/>
    <property type="match status" value="1"/>
</dbReference>
<evidence type="ECO:0000256" key="1">
    <source>
        <dbReference type="ARBA" id="ARBA00013260"/>
    </source>
</evidence>
<evidence type="ECO:0000256" key="5">
    <source>
        <dbReference type="ARBA" id="ARBA00038063"/>
    </source>
</evidence>
<evidence type="ECO:0000256" key="8">
    <source>
        <dbReference type="SAM" id="MobiDB-lite"/>
    </source>
</evidence>
<evidence type="ECO:0000256" key="2">
    <source>
        <dbReference type="ARBA" id="ARBA00022555"/>
    </source>
</evidence>
<dbReference type="PROSITE" id="PS01195">
    <property type="entry name" value="PEPT_TRNA_HYDROL_1"/>
    <property type="match status" value="1"/>
</dbReference>
<comment type="caution">
    <text evidence="9">The sequence shown here is derived from an EMBL/GenBank/DDBJ whole genome shotgun (WGS) entry which is preliminary data.</text>
</comment>
<evidence type="ECO:0000256" key="4">
    <source>
        <dbReference type="ARBA" id="ARBA00022884"/>
    </source>
</evidence>
<accession>A0AAD4HB86</accession>
<evidence type="ECO:0000256" key="6">
    <source>
        <dbReference type="RuleBase" id="RU000673"/>
    </source>
</evidence>
<dbReference type="NCBIfam" id="TIGR00447">
    <property type="entry name" value="pth"/>
    <property type="match status" value="1"/>
</dbReference>
<evidence type="ECO:0000313" key="9">
    <source>
        <dbReference type="EMBL" id="KAG0280973.1"/>
    </source>
</evidence>
<sequence length="267" mass="28685">MATTIRKHILVVGLGNYTHPGTRHNVGMMVVDSIAERFNVPWSEKSSWKAEVATAHTSITTRHRATNPSTTNAGSASTSGGKKSVRSTIPTPTTTTDSVPETTTAGAGMDTTTTTVAAPVVRKKDAWVTSTLELTLTLLKPLQLMNISGTSVSKAAKDLGIPASDILVIHDDMERDIGKLSFKTEGSANGHNGIKSCVKALGTAHFRRLRVGIGRPPVTDRSPKVVAGFVMGKFKPLEVQRLEDMVYHQAGDEILRVSTTNEEKKKK</sequence>
<dbReference type="EMBL" id="JAAAIL010000038">
    <property type="protein sequence ID" value="KAG0280973.1"/>
    <property type="molecule type" value="Genomic_DNA"/>
</dbReference>
<evidence type="ECO:0000313" key="10">
    <source>
        <dbReference type="Proteomes" id="UP001194580"/>
    </source>
</evidence>
<dbReference type="PANTHER" id="PTHR17224:SF1">
    <property type="entry name" value="PEPTIDYL-TRNA HYDROLASE"/>
    <property type="match status" value="1"/>
</dbReference>
<dbReference type="InterPro" id="IPR018171">
    <property type="entry name" value="Pept_tRNA_hydro_CS"/>
</dbReference>
<protein>
    <recommendedName>
        <fullName evidence="1 6">Peptidyl-tRNA hydrolase</fullName>
        <ecNumber evidence="1 6">3.1.1.29</ecNumber>
    </recommendedName>
</protein>
<gene>
    <name evidence="9" type="primary">PTRH1</name>
    <name evidence="9" type="ORF">BGZ95_007648</name>
</gene>
<feature type="region of interest" description="Disordered" evidence="8">
    <location>
        <begin position="57"/>
        <end position="109"/>
    </location>
</feature>
<proteinExistence type="inferred from homology"/>